<dbReference type="Gene3D" id="1.10.10.10">
    <property type="entry name" value="Winged helix-like DNA-binding domain superfamily/Winged helix DNA-binding domain"/>
    <property type="match status" value="1"/>
</dbReference>
<name>A0ABD6ADL7_9EURY</name>
<dbReference type="InterPro" id="IPR011991">
    <property type="entry name" value="ArsR-like_HTH"/>
</dbReference>
<organism evidence="6 7">
    <name type="scientific">Halomarina halobia</name>
    <dbReference type="NCBI Taxonomy" id="3033386"/>
    <lineage>
        <taxon>Archaea</taxon>
        <taxon>Methanobacteriati</taxon>
        <taxon>Methanobacteriota</taxon>
        <taxon>Stenosarchaea group</taxon>
        <taxon>Halobacteria</taxon>
        <taxon>Halobacteriales</taxon>
        <taxon>Natronomonadaceae</taxon>
        <taxon>Halomarina</taxon>
    </lineage>
</organism>
<dbReference type="RefSeq" id="WP_276306545.1">
    <property type="nucleotide sequence ID" value="NZ_CP119993.1"/>
</dbReference>
<dbReference type="AlphaFoldDB" id="A0ABD6ADL7"/>
<dbReference type="InterPro" id="IPR029016">
    <property type="entry name" value="GAF-like_dom_sf"/>
</dbReference>
<proteinExistence type="predicted"/>
<evidence type="ECO:0000259" key="5">
    <source>
        <dbReference type="PROSITE" id="PS51078"/>
    </source>
</evidence>
<dbReference type="PANTHER" id="PTHR30136:SF35">
    <property type="entry name" value="HTH-TYPE TRANSCRIPTIONAL REGULATOR RV1719"/>
    <property type="match status" value="1"/>
</dbReference>
<keyword evidence="2" id="KW-0238">DNA-binding</keyword>
<keyword evidence="1" id="KW-0805">Transcription regulation</keyword>
<dbReference type="Pfam" id="PF09339">
    <property type="entry name" value="HTH_IclR"/>
    <property type="match status" value="1"/>
</dbReference>
<dbReference type="SUPFAM" id="SSF55781">
    <property type="entry name" value="GAF domain-like"/>
    <property type="match status" value="1"/>
</dbReference>
<dbReference type="PROSITE" id="PS51077">
    <property type="entry name" value="HTH_ICLR"/>
    <property type="match status" value="1"/>
</dbReference>
<dbReference type="PROSITE" id="PS51078">
    <property type="entry name" value="ICLR_ED"/>
    <property type="match status" value="1"/>
</dbReference>
<dbReference type="InterPro" id="IPR036390">
    <property type="entry name" value="WH_DNA-bd_sf"/>
</dbReference>
<dbReference type="InterPro" id="IPR005471">
    <property type="entry name" value="Tscrpt_reg_IclR_N"/>
</dbReference>
<dbReference type="InterPro" id="IPR014757">
    <property type="entry name" value="Tscrpt_reg_IclR_C"/>
</dbReference>
<gene>
    <name evidence="6" type="ORF">ACFQPE_17725</name>
</gene>
<dbReference type="Gene3D" id="3.30.450.40">
    <property type="match status" value="2"/>
</dbReference>
<accession>A0ABD6ADL7</accession>
<feature type="domain" description="HTH iclR-type" evidence="4">
    <location>
        <begin position="9"/>
        <end position="68"/>
    </location>
</feature>
<comment type="caution">
    <text evidence="6">The sequence shown here is derived from an EMBL/GenBank/DDBJ whole genome shotgun (WGS) entry which is preliminary data.</text>
</comment>
<dbReference type="GO" id="GO:0006355">
    <property type="term" value="P:regulation of DNA-templated transcription"/>
    <property type="evidence" value="ECO:0007669"/>
    <property type="project" value="UniProtKB-ARBA"/>
</dbReference>
<feature type="domain" description="IclR-ED" evidence="5">
    <location>
        <begin position="69"/>
        <end position="231"/>
    </location>
</feature>
<dbReference type="EMBL" id="JBHTBF010000003">
    <property type="protein sequence ID" value="MFC7318616.1"/>
    <property type="molecule type" value="Genomic_DNA"/>
</dbReference>
<evidence type="ECO:0000313" key="6">
    <source>
        <dbReference type="EMBL" id="MFC7318616.1"/>
    </source>
</evidence>
<dbReference type="Proteomes" id="UP001596547">
    <property type="component" value="Unassembled WGS sequence"/>
</dbReference>
<evidence type="ECO:0000256" key="2">
    <source>
        <dbReference type="ARBA" id="ARBA00023125"/>
    </source>
</evidence>
<dbReference type="PANTHER" id="PTHR30136">
    <property type="entry name" value="HELIX-TURN-HELIX TRANSCRIPTIONAL REGULATOR, ICLR FAMILY"/>
    <property type="match status" value="1"/>
</dbReference>
<dbReference type="SMART" id="SM00346">
    <property type="entry name" value="HTH_ICLR"/>
    <property type="match status" value="1"/>
</dbReference>
<dbReference type="InterPro" id="IPR036388">
    <property type="entry name" value="WH-like_DNA-bd_sf"/>
</dbReference>
<keyword evidence="3" id="KW-0804">Transcription</keyword>
<evidence type="ECO:0000313" key="7">
    <source>
        <dbReference type="Proteomes" id="UP001596547"/>
    </source>
</evidence>
<dbReference type="CDD" id="cd00090">
    <property type="entry name" value="HTH_ARSR"/>
    <property type="match status" value="1"/>
</dbReference>
<protein>
    <submittedName>
        <fullName evidence="6">IclR family transcriptional regulator</fullName>
    </submittedName>
</protein>
<evidence type="ECO:0000259" key="4">
    <source>
        <dbReference type="PROSITE" id="PS51077"/>
    </source>
</evidence>
<reference evidence="6 7" key="1">
    <citation type="journal article" date="2019" name="Int. J. Syst. Evol. Microbiol.">
        <title>The Global Catalogue of Microorganisms (GCM) 10K type strain sequencing project: providing services to taxonomists for standard genome sequencing and annotation.</title>
        <authorList>
            <consortium name="The Broad Institute Genomics Platform"/>
            <consortium name="The Broad Institute Genome Sequencing Center for Infectious Disease"/>
            <person name="Wu L."/>
            <person name="Ma J."/>
        </authorList>
    </citation>
    <scope>NUCLEOTIDE SEQUENCE [LARGE SCALE GENOMIC DNA]</scope>
    <source>
        <strain evidence="6 7">PSR21</strain>
    </source>
</reference>
<sequence>MNDSPNVPVRSVETTLGIVEEIQARNGAGVSELAEALDIAKSTVHNHLRTLERHDYVIQEDDTFQLGFRYLDLGGHVRDRNPDFRFIQPKVRKIAEETGEICQFLVSECGAAIVVFMERGEQAVETNARVGRRTSLDELTAGRVLTAASGRQGADEEIVTALETDGYVAAAEAYVKGLRAIVVPITNTNGEVLGALNVAGPAHRLRNPEYEWEVADLVLDVSNELELNVSYSRY</sequence>
<dbReference type="InterPro" id="IPR050707">
    <property type="entry name" value="HTH_MetabolicPath_Reg"/>
</dbReference>
<dbReference type="GeneID" id="79317195"/>
<dbReference type="SUPFAM" id="SSF46785">
    <property type="entry name" value="Winged helix' DNA-binding domain"/>
    <property type="match status" value="1"/>
</dbReference>
<evidence type="ECO:0000256" key="1">
    <source>
        <dbReference type="ARBA" id="ARBA00023015"/>
    </source>
</evidence>
<dbReference type="GO" id="GO:0003677">
    <property type="term" value="F:DNA binding"/>
    <property type="evidence" value="ECO:0007669"/>
    <property type="project" value="UniProtKB-KW"/>
</dbReference>
<keyword evidence="7" id="KW-1185">Reference proteome</keyword>
<evidence type="ECO:0000256" key="3">
    <source>
        <dbReference type="ARBA" id="ARBA00023163"/>
    </source>
</evidence>